<evidence type="ECO:0000313" key="3">
    <source>
        <dbReference type="EMBL" id="KAJ7727552.1"/>
    </source>
</evidence>
<feature type="compositionally biased region" description="Basic and acidic residues" evidence="2">
    <location>
        <begin position="87"/>
        <end position="99"/>
    </location>
</feature>
<keyword evidence="1" id="KW-0175">Coiled coil</keyword>
<gene>
    <name evidence="3" type="ORF">DFH07DRAFT_782456</name>
</gene>
<feature type="region of interest" description="Disordered" evidence="2">
    <location>
        <begin position="1"/>
        <end position="21"/>
    </location>
</feature>
<feature type="coiled-coil region" evidence="1">
    <location>
        <begin position="228"/>
        <end position="255"/>
    </location>
</feature>
<reference evidence="3" key="1">
    <citation type="submission" date="2023-03" db="EMBL/GenBank/DDBJ databases">
        <title>Massive genome expansion in bonnet fungi (Mycena s.s.) driven by repeated elements and novel gene families across ecological guilds.</title>
        <authorList>
            <consortium name="Lawrence Berkeley National Laboratory"/>
            <person name="Harder C.B."/>
            <person name="Miyauchi S."/>
            <person name="Viragh M."/>
            <person name="Kuo A."/>
            <person name="Thoen E."/>
            <person name="Andreopoulos B."/>
            <person name="Lu D."/>
            <person name="Skrede I."/>
            <person name="Drula E."/>
            <person name="Henrissat B."/>
            <person name="Morin E."/>
            <person name="Kohler A."/>
            <person name="Barry K."/>
            <person name="LaButti K."/>
            <person name="Morin E."/>
            <person name="Salamov A."/>
            <person name="Lipzen A."/>
            <person name="Mereny Z."/>
            <person name="Hegedus B."/>
            <person name="Baldrian P."/>
            <person name="Stursova M."/>
            <person name="Weitz H."/>
            <person name="Taylor A."/>
            <person name="Grigoriev I.V."/>
            <person name="Nagy L.G."/>
            <person name="Martin F."/>
            <person name="Kauserud H."/>
        </authorList>
    </citation>
    <scope>NUCLEOTIDE SEQUENCE</scope>
    <source>
        <strain evidence="3">CBHHK188m</strain>
    </source>
</reference>
<proteinExistence type="predicted"/>
<dbReference type="Proteomes" id="UP001215280">
    <property type="component" value="Unassembled WGS sequence"/>
</dbReference>
<keyword evidence="4" id="KW-1185">Reference proteome</keyword>
<comment type="caution">
    <text evidence="3">The sequence shown here is derived from an EMBL/GenBank/DDBJ whole genome shotgun (WGS) entry which is preliminary data.</text>
</comment>
<dbReference type="AlphaFoldDB" id="A0AAD7MQJ1"/>
<feature type="region of interest" description="Disordered" evidence="2">
    <location>
        <begin position="76"/>
        <end position="99"/>
    </location>
</feature>
<evidence type="ECO:0000313" key="4">
    <source>
        <dbReference type="Proteomes" id="UP001215280"/>
    </source>
</evidence>
<protein>
    <submittedName>
        <fullName evidence="3">Uncharacterized protein</fullName>
    </submittedName>
</protein>
<evidence type="ECO:0000256" key="1">
    <source>
        <dbReference type="SAM" id="Coils"/>
    </source>
</evidence>
<accession>A0AAD7MQJ1</accession>
<organism evidence="3 4">
    <name type="scientific">Mycena maculata</name>
    <dbReference type="NCBI Taxonomy" id="230809"/>
    <lineage>
        <taxon>Eukaryota</taxon>
        <taxon>Fungi</taxon>
        <taxon>Dikarya</taxon>
        <taxon>Basidiomycota</taxon>
        <taxon>Agaricomycotina</taxon>
        <taxon>Agaricomycetes</taxon>
        <taxon>Agaricomycetidae</taxon>
        <taxon>Agaricales</taxon>
        <taxon>Marasmiineae</taxon>
        <taxon>Mycenaceae</taxon>
        <taxon>Mycena</taxon>
    </lineage>
</organism>
<dbReference type="EMBL" id="JARJLG010000211">
    <property type="protein sequence ID" value="KAJ7727552.1"/>
    <property type="molecule type" value="Genomic_DNA"/>
</dbReference>
<name>A0AAD7MQJ1_9AGAR</name>
<evidence type="ECO:0000256" key="2">
    <source>
        <dbReference type="SAM" id="MobiDB-lite"/>
    </source>
</evidence>
<sequence>MYSEPRWTHHGQAMKSTGQGPHRITTAAVAGHRWTASTDVLWHSGHITPPRPLPGLAKNVYNFHVLQTGTFDEWSHKETEQGVSKTKLPDIDYPKPPGRDPEYLTDHHQSAITRSDGPHAQCGQSAEAPAIVASTLSGCQTTRPRDPAREAEMATEELEAAVRPNSPPPRSTPLTAHITVGRWFEYGDFLDSQMGDGTYVTISAILARKVSKQARVKLVEEDEPMDESFELEDQIKRLQSRVKFVLKEKDDLEWQRDNYRYAYQETDAGRNQALKKLRQWQEAAVGASPLLNWP</sequence>